<dbReference type="Gene3D" id="3.90.550.10">
    <property type="entry name" value="Spore Coat Polysaccharide Biosynthesis Protein SpsA, Chain A"/>
    <property type="match status" value="2"/>
</dbReference>
<dbReference type="AlphaFoldDB" id="A0A3D9KME4"/>
<gene>
    <name evidence="2" type="ORF">DFP98_102128</name>
</gene>
<accession>A0A3D9KME4</accession>
<organism evidence="2 3">
    <name type="scientific">Cohnella phaseoli</name>
    <dbReference type="NCBI Taxonomy" id="456490"/>
    <lineage>
        <taxon>Bacteria</taxon>
        <taxon>Bacillati</taxon>
        <taxon>Bacillota</taxon>
        <taxon>Bacilli</taxon>
        <taxon>Bacillales</taxon>
        <taxon>Paenibacillaceae</taxon>
        <taxon>Cohnella</taxon>
    </lineage>
</organism>
<dbReference type="RefSeq" id="WP_246016391.1">
    <property type="nucleotide sequence ID" value="NZ_QRDZ01000002.1"/>
</dbReference>
<dbReference type="InterPro" id="IPR029044">
    <property type="entry name" value="Nucleotide-diphossugar_trans"/>
</dbReference>
<dbReference type="Proteomes" id="UP000256977">
    <property type="component" value="Unassembled WGS sequence"/>
</dbReference>
<feature type="domain" description="Glycosyltransferase 2-like" evidence="1">
    <location>
        <begin position="293"/>
        <end position="425"/>
    </location>
</feature>
<dbReference type="Pfam" id="PF00535">
    <property type="entry name" value="Glycos_transf_2"/>
    <property type="match status" value="1"/>
</dbReference>
<evidence type="ECO:0000313" key="3">
    <source>
        <dbReference type="Proteomes" id="UP000256977"/>
    </source>
</evidence>
<keyword evidence="2" id="KW-0808">Transferase</keyword>
<keyword evidence="3" id="KW-1185">Reference proteome</keyword>
<dbReference type="GO" id="GO:0016740">
    <property type="term" value="F:transferase activity"/>
    <property type="evidence" value="ECO:0007669"/>
    <property type="project" value="UniProtKB-KW"/>
</dbReference>
<protein>
    <submittedName>
        <fullName evidence="2">Glycosyltransferase involved in cell wall biosynthesis</fullName>
    </submittedName>
</protein>
<evidence type="ECO:0000313" key="2">
    <source>
        <dbReference type="EMBL" id="RED87650.1"/>
    </source>
</evidence>
<proteinExistence type="predicted"/>
<dbReference type="InterPro" id="IPR001173">
    <property type="entry name" value="Glyco_trans_2-like"/>
</dbReference>
<sequence>MEKLKIMIASPVRRRPDILTEFLHGLASIDGGDHELIFRLVDDNDDPASTELLKSFQAMQAQKGISAKIEQADRSAEIPFQCNENTHIWNEMLVWRVAKSKDGFIRQARDERVDALLLVDSDIVLHPGTLLRLLETGKPIVSEIFWTQWQPGTAPLPQVWLSDEYDMVSREPGTLLSDAEIKRRTNEFLAMLRTPGLYQVGGLGACTLIGSEALRFDLSFRKIRNLSLWGEDRHFCIRAECLGFDLFVDTTLPALHLYRTSDIGKLPAQRVHWRNMRRGAAEDDSRPRLLLSMTMRNEAKGLLREMLARCKDYIDAASIIDDGSTDGSADICRQALAGIPLRIVRNDEPKFGNEYELRQQQWAEAAKLNPQWVLVLDADEWFEDRFKDGLSAMLEQEEIDVYSFRIYDFWDDCRYREDEHWNSHGLYRPLLVRYRPHFPAVWSETPVHCGRMPWNIFSLPNAISPFRLKHMGWAKESERQRKYERYKESDPDGSYGSKAQYESIMDANPRLVEWSENG</sequence>
<evidence type="ECO:0000259" key="1">
    <source>
        <dbReference type="Pfam" id="PF00535"/>
    </source>
</evidence>
<dbReference type="SUPFAM" id="SSF53448">
    <property type="entry name" value="Nucleotide-diphospho-sugar transferases"/>
    <property type="match status" value="2"/>
</dbReference>
<comment type="caution">
    <text evidence="2">The sequence shown here is derived from an EMBL/GenBank/DDBJ whole genome shotgun (WGS) entry which is preliminary data.</text>
</comment>
<name>A0A3D9KME4_9BACL</name>
<dbReference type="EMBL" id="QRDZ01000002">
    <property type="protein sequence ID" value="RED87650.1"/>
    <property type="molecule type" value="Genomic_DNA"/>
</dbReference>
<reference evidence="2 3" key="1">
    <citation type="submission" date="2018-07" db="EMBL/GenBank/DDBJ databases">
        <title>Genomic Encyclopedia of Type Strains, Phase III (KMG-III): the genomes of soil and plant-associated and newly described type strains.</title>
        <authorList>
            <person name="Whitman W."/>
        </authorList>
    </citation>
    <scope>NUCLEOTIDE SEQUENCE [LARGE SCALE GENOMIC DNA]</scope>
    <source>
        <strain evidence="2 3">CECT 7287</strain>
    </source>
</reference>